<keyword evidence="2 5" id="KW-0812">Transmembrane</keyword>
<evidence type="ECO:0000256" key="3">
    <source>
        <dbReference type="ARBA" id="ARBA00022989"/>
    </source>
</evidence>
<keyword evidence="3 5" id="KW-1133">Transmembrane helix</keyword>
<dbReference type="AlphaFoldDB" id="A0A4R2FKX0"/>
<name>A0A4R2FKX0_9GAMM</name>
<evidence type="ECO:0000313" key="7">
    <source>
        <dbReference type="Proteomes" id="UP000294832"/>
    </source>
</evidence>
<dbReference type="GO" id="GO:0016020">
    <property type="term" value="C:membrane"/>
    <property type="evidence" value="ECO:0007669"/>
    <property type="project" value="UniProtKB-SubCell"/>
</dbReference>
<gene>
    <name evidence="6" type="ORF">EDC91_103147</name>
</gene>
<dbReference type="PANTHER" id="PTHR30249:SF0">
    <property type="entry name" value="PLASTIDAL GLYCOLATE_GLYCERATE TRANSLOCATOR 1, CHLOROPLASTIC"/>
    <property type="match status" value="1"/>
</dbReference>
<dbReference type="OrthoDB" id="9811701at2"/>
<dbReference type="Proteomes" id="UP000294832">
    <property type="component" value="Unassembled WGS sequence"/>
</dbReference>
<feature type="transmembrane region" description="Helical" evidence="5">
    <location>
        <begin position="102"/>
        <end position="125"/>
    </location>
</feature>
<dbReference type="PANTHER" id="PTHR30249">
    <property type="entry name" value="PUTATIVE SEROTONIN TRANSPORTER"/>
    <property type="match status" value="1"/>
</dbReference>
<feature type="transmembrane region" description="Helical" evidence="5">
    <location>
        <begin position="41"/>
        <end position="61"/>
    </location>
</feature>
<evidence type="ECO:0000256" key="5">
    <source>
        <dbReference type="SAM" id="Phobius"/>
    </source>
</evidence>
<keyword evidence="6" id="KW-0378">Hydrolase</keyword>
<evidence type="ECO:0000256" key="2">
    <source>
        <dbReference type="ARBA" id="ARBA00022692"/>
    </source>
</evidence>
<evidence type="ECO:0000256" key="4">
    <source>
        <dbReference type="ARBA" id="ARBA00023136"/>
    </source>
</evidence>
<keyword evidence="7" id="KW-1185">Reference proteome</keyword>
<feature type="transmembrane region" description="Helical" evidence="5">
    <location>
        <begin position="73"/>
        <end position="90"/>
    </location>
</feature>
<proteinExistence type="predicted"/>
<dbReference type="EMBL" id="SLWF01000003">
    <property type="protein sequence ID" value="TCN88966.1"/>
    <property type="molecule type" value="Genomic_DNA"/>
</dbReference>
<dbReference type="GO" id="GO:0016787">
    <property type="term" value="F:hydrolase activity"/>
    <property type="evidence" value="ECO:0007669"/>
    <property type="project" value="UniProtKB-KW"/>
</dbReference>
<dbReference type="Pfam" id="PF04172">
    <property type="entry name" value="LrgB"/>
    <property type="match status" value="1"/>
</dbReference>
<dbReference type="InterPro" id="IPR007300">
    <property type="entry name" value="CidB/LrgB"/>
</dbReference>
<evidence type="ECO:0000256" key="1">
    <source>
        <dbReference type="ARBA" id="ARBA00004141"/>
    </source>
</evidence>
<feature type="transmembrane region" description="Helical" evidence="5">
    <location>
        <begin position="18"/>
        <end position="34"/>
    </location>
</feature>
<accession>A0A4R2FKX0</accession>
<comment type="subcellular location">
    <subcellularLocation>
        <location evidence="1">Membrane</location>
        <topology evidence="1">Multi-pass membrane protein</topology>
    </subcellularLocation>
</comment>
<protein>
    <submittedName>
        <fullName evidence="6">Putative murein hydrolase (TIGR00659 family)</fullName>
    </submittedName>
</protein>
<keyword evidence="4 5" id="KW-0472">Membrane</keyword>
<organism evidence="6 7">
    <name type="scientific">Shewanella fodinae</name>
    <dbReference type="NCBI Taxonomy" id="552357"/>
    <lineage>
        <taxon>Bacteria</taxon>
        <taxon>Pseudomonadati</taxon>
        <taxon>Pseudomonadota</taxon>
        <taxon>Gammaproteobacteria</taxon>
        <taxon>Alteromonadales</taxon>
        <taxon>Shewanellaceae</taxon>
        <taxon>Shewanella</taxon>
    </lineage>
</organism>
<comment type="caution">
    <text evidence="6">The sequence shown here is derived from an EMBL/GenBank/DDBJ whole genome shotgun (WGS) entry which is preliminary data.</text>
</comment>
<feature type="transmembrane region" description="Helical" evidence="5">
    <location>
        <begin position="157"/>
        <end position="177"/>
    </location>
</feature>
<feature type="transmembrane region" description="Helical" evidence="5">
    <location>
        <begin position="213"/>
        <end position="233"/>
    </location>
</feature>
<dbReference type="RefSeq" id="WP_133037904.1">
    <property type="nucleotide sequence ID" value="NZ_SLWF01000003.1"/>
</dbReference>
<sequence>MIESLLASLQALKATPEFAVGLTLVAFQVALLFYRKSKIVLLQPVIVAVTMVIMVLLLLDVPYSDYQVAAEPVAFLIGPATIALAVPLYSQLRRIRQLFGPILITLLCGGSLTVILSVLFCWLLGGSEMLQMSLAPRSVTMPIAILVSDSLGGSMSLTAAFVMITGVFGAALAPWLLKLARVTEPAARGLSYGINAHAIGTVRALEESEECGAFSALGMSLFGVSLALLLPLLL</sequence>
<evidence type="ECO:0000313" key="6">
    <source>
        <dbReference type="EMBL" id="TCN88966.1"/>
    </source>
</evidence>
<reference evidence="6 7" key="1">
    <citation type="submission" date="2019-03" db="EMBL/GenBank/DDBJ databases">
        <title>Freshwater and sediment microbial communities from various areas in North America, analyzing microbe dynamics in response to fracking.</title>
        <authorList>
            <person name="Lamendella R."/>
        </authorList>
    </citation>
    <scope>NUCLEOTIDE SEQUENCE [LARGE SCALE GENOMIC DNA]</scope>
    <source>
        <strain evidence="6 7">74A</strain>
    </source>
</reference>